<evidence type="ECO:0000313" key="1">
    <source>
        <dbReference type="EMBL" id="CUX59057.1"/>
    </source>
</evidence>
<protein>
    <submittedName>
        <fullName evidence="1">Uncharacterized protein</fullName>
    </submittedName>
</protein>
<reference evidence="1 2" key="1">
    <citation type="submission" date="2016-01" db="EMBL/GenBank/DDBJ databases">
        <authorList>
            <person name="Oliw E.H."/>
        </authorList>
    </citation>
    <scope>NUCLEOTIDE SEQUENCE [LARGE SCALE GENOMIC DNA]</scope>
    <source>
        <strain evidence="1 2">Kerr 14</strain>
    </source>
</reference>
<name>A0A1S7RX57_AGRTU</name>
<gene>
    <name evidence="1" type="ORF">AGR4C_Lc50267</name>
</gene>
<organism evidence="1 2">
    <name type="scientific">Agrobacterium tumefaciens str. Kerr 14</name>
    <dbReference type="NCBI Taxonomy" id="1183424"/>
    <lineage>
        <taxon>Bacteria</taxon>
        <taxon>Pseudomonadati</taxon>
        <taxon>Pseudomonadota</taxon>
        <taxon>Alphaproteobacteria</taxon>
        <taxon>Hyphomicrobiales</taxon>
        <taxon>Rhizobiaceae</taxon>
        <taxon>Rhizobium/Agrobacterium group</taxon>
        <taxon>Agrobacterium</taxon>
        <taxon>Agrobacterium tumefaciens complex</taxon>
    </lineage>
</organism>
<evidence type="ECO:0000313" key="2">
    <source>
        <dbReference type="Proteomes" id="UP000191897"/>
    </source>
</evidence>
<sequence length="81" mass="9233">MGRAYRRRWVERACGWPVLKRVSFQRIMPKRAIKYSFGRGMAAAALALGGHLNIAPTIGGRPAAARDRVFARHYFPLKLYM</sequence>
<accession>A0A1S7RX57</accession>
<proteinExistence type="predicted"/>
<dbReference type="EMBL" id="FBWC01000027">
    <property type="protein sequence ID" value="CUX59057.1"/>
    <property type="molecule type" value="Genomic_DNA"/>
</dbReference>
<dbReference type="AlphaFoldDB" id="A0A1S7RX57"/>
<dbReference type="Proteomes" id="UP000191897">
    <property type="component" value="Unassembled WGS sequence"/>
</dbReference>